<organism evidence="1 2">
    <name type="scientific">Cichlidogyrus casuarinus</name>
    <dbReference type="NCBI Taxonomy" id="1844966"/>
    <lineage>
        <taxon>Eukaryota</taxon>
        <taxon>Metazoa</taxon>
        <taxon>Spiralia</taxon>
        <taxon>Lophotrochozoa</taxon>
        <taxon>Platyhelminthes</taxon>
        <taxon>Monogenea</taxon>
        <taxon>Monopisthocotylea</taxon>
        <taxon>Dactylogyridea</taxon>
        <taxon>Ancyrocephalidae</taxon>
        <taxon>Cichlidogyrus</taxon>
    </lineage>
</organism>
<comment type="caution">
    <text evidence="1">The sequence shown here is derived from an EMBL/GenBank/DDBJ whole genome shotgun (WGS) entry which is preliminary data.</text>
</comment>
<reference evidence="1 2" key="1">
    <citation type="submission" date="2024-11" db="EMBL/GenBank/DDBJ databases">
        <title>Adaptive evolution of stress response genes in parasites aligns with host niche diversity.</title>
        <authorList>
            <person name="Hahn C."/>
            <person name="Resl P."/>
        </authorList>
    </citation>
    <scope>NUCLEOTIDE SEQUENCE [LARGE SCALE GENOMIC DNA]</scope>
    <source>
        <strain evidence="1">EGGRZ-B1_66</strain>
        <tissue evidence="1">Body</tissue>
    </source>
</reference>
<gene>
    <name evidence="1" type="ORF">Ciccas_000394</name>
</gene>
<keyword evidence="2" id="KW-1185">Reference proteome</keyword>
<name>A0ABD2QMZ5_9PLAT</name>
<dbReference type="AlphaFoldDB" id="A0ABD2QMZ5"/>
<sequence>MKKCAHILGQSYMNLVISQNLSEFNMIGLKMTYLDSRPIDKMQLHIINFIVCEVVGITFARYREKDIRKEVSRLLSSRLFRPSKNEGENGVCAASAHRVISPMLENIFPTSQSLLFQLSEKYIGRERKKESKLTSLDEHIDLIDFEAIGIIGQPKHLYTEGLYRIVAEEV</sequence>
<proteinExistence type="predicted"/>
<protein>
    <submittedName>
        <fullName evidence="1">Uncharacterized protein</fullName>
    </submittedName>
</protein>
<evidence type="ECO:0000313" key="1">
    <source>
        <dbReference type="EMBL" id="KAL3320909.1"/>
    </source>
</evidence>
<dbReference type="Proteomes" id="UP001626550">
    <property type="component" value="Unassembled WGS sequence"/>
</dbReference>
<dbReference type="EMBL" id="JBJKFK010000021">
    <property type="protein sequence ID" value="KAL3320909.1"/>
    <property type="molecule type" value="Genomic_DNA"/>
</dbReference>
<accession>A0ABD2QMZ5</accession>
<evidence type="ECO:0000313" key="2">
    <source>
        <dbReference type="Proteomes" id="UP001626550"/>
    </source>
</evidence>